<organism evidence="2 3">
    <name type="scientific">Diutina rugosa</name>
    <name type="common">Yeast</name>
    <name type="synonym">Candida rugosa</name>
    <dbReference type="NCBI Taxonomy" id="5481"/>
    <lineage>
        <taxon>Eukaryota</taxon>
        <taxon>Fungi</taxon>
        <taxon>Dikarya</taxon>
        <taxon>Ascomycota</taxon>
        <taxon>Saccharomycotina</taxon>
        <taxon>Pichiomycetes</taxon>
        <taxon>Debaryomycetaceae</taxon>
        <taxon>Diutina</taxon>
    </lineage>
</organism>
<accession>A0A642UM87</accession>
<evidence type="ECO:0000313" key="2">
    <source>
        <dbReference type="EMBL" id="KAA8901597.1"/>
    </source>
</evidence>
<dbReference type="RefSeq" id="XP_034012034.1">
    <property type="nucleotide sequence ID" value="XM_034155853.1"/>
</dbReference>
<protein>
    <submittedName>
        <fullName evidence="2">Uncharacterized protein</fullName>
    </submittedName>
</protein>
<sequence>MEEEVEVEVPLTFKRHSVVYSAIDVPGDLPRFAYQVAVSLADPFTQPEENDTAVLSVDLAADAVIGLCYLKLMPSYPPESSARHDIDLVKFDLAHALYTVIDAIHRHGLNVDSELNLRYVDNGEDRWDHNLHRWAPILAFEPEISWLYSACCILLWALAKLFGDNLVLNPYFHWLIKLWKCHTNVILLGLEIDRRLEFTQSSEPTPESVKTTLKGSSAIRYVLAAIINRNPSSLSDGSEEEKDLKHQSLVAFMQPLGREKINGGAISIDMRLVVVALLVLNINIPYVVGPGGPSWQDPVDAQEQARRDNQSKPVLELGDLLLDLEYDDRFDEDIRYIFEYEYDDDTNDGDEWHDHDPEGQLQKYLETRDAIEPIYSSITNGDSLAEYQSKELAAKPIGVDPIEFDSYGHDWRDTLRGDNHKFDPQFVDKYHQYRQLTDKEESFDFFTSWEELRVTLEFLATNSIDGHEQAEQKVGQVLLNTISKVNLDAQHGEDSDITVEKVYNLLTSTASNESIAESESLIVPIFEVSQFELFVHNNPKLAWCLMDELLCCPGYRRVFISFMTHNMNLSSFIIDYVFELLTGSRGASPAARTKNSPYTFSRQGPLVLSEVETSMLLHEFLNNSSLYLSARDGLDIDDGYEVVLAESVAKKYMTLLCLMINQLVAKGIIDLSRHHTATGDQDGHELNDYSNVLQVLLVNWIGKLPQARQLFFKVKGTASEPTAGEEEKPATLKKVKTIHELLSLYQSRSRDEITDDLETNRNHKAIVIRYTNKFCDHLEVARAQMSLPPSAHDDFALFLTHFNTFSKIDVAAEKLFSQFQSIVIDDDGDSESNGKGASQRSSGGDTKSSGKGKRKRKK</sequence>
<gene>
    <name evidence="2" type="ORF">DIURU_003125</name>
</gene>
<evidence type="ECO:0000256" key="1">
    <source>
        <dbReference type="SAM" id="MobiDB-lite"/>
    </source>
</evidence>
<dbReference type="VEuPathDB" id="FungiDB:DIURU_003125"/>
<dbReference type="OrthoDB" id="3980110at2759"/>
<dbReference type="AlphaFoldDB" id="A0A642UM87"/>
<evidence type="ECO:0000313" key="3">
    <source>
        <dbReference type="Proteomes" id="UP000449547"/>
    </source>
</evidence>
<dbReference type="Proteomes" id="UP000449547">
    <property type="component" value="Unassembled WGS sequence"/>
</dbReference>
<reference evidence="2 3" key="1">
    <citation type="submission" date="2019-07" db="EMBL/GenBank/DDBJ databases">
        <title>Genome assembly of two rare yeast pathogens: Diutina rugosa and Trichomonascus ciferrii.</title>
        <authorList>
            <person name="Mixao V."/>
            <person name="Saus E."/>
            <person name="Hansen A."/>
            <person name="Lass-Flor C."/>
            <person name="Gabaldon T."/>
        </authorList>
    </citation>
    <scope>NUCLEOTIDE SEQUENCE [LARGE SCALE GENOMIC DNA]</scope>
    <source>
        <strain evidence="2 3">CBS 613</strain>
    </source>
</reference>
<proteinExistence type="predicted"/>
<feature type="compositionally biased region" description="Low complexity" evidence="1">
    <location>
        <begin position="840"/>
        <end position="849"/>
    </location>
</feature>
<comment type="caution">
    <text evidence="2">The sequence shown here is derived from an EMBL/GenBank/DDBJ whole genome shotgun (WGS) entry which is preliminary data.</text>
</comment>
<dbReference type="OMA" id="INWIGKV"/>
<dbReference type="GeneID" id="54781776"/>
<feature type="region of interest" description="Disordered" evidence="1">
    <location>
        <begin position="825"/>
        <end position="858"/>
    </location>
</feature>
<keyword evidence="3" id="KW-1185">Reference proteome</keyword>
<dbReference type="EMBL" id="SWFT01000101">
    <property type="protein sequence ID" value="KAA8901597.1"/>
    <property type="molecule type" value="Genomic_DNA"/>
</dbReference>
<name>A0A642UM87_DIURU</name>